<evidence type="ECO:0000313" key="5">
    <source>
        <dbReference type="EMBL" id="OGG39526.1"/>
    </source>
</evidence>
<dbReference type="Pfam" id="PF02223">
    <property type="entry name" value="Thymidylate_kin"/>
    <property type="match status" value="1"/>
</dbReference>
<reference evidence="5 6" key="1">
    <citation type="journal article" date="2016" name="Nat. Commun.">
        <title>Thousands of microbial genomes shed light on interconnected biogeochemical processes in an aquifer system.</title>
        <authorList>
            <person name="Anantharaman K."/>
            <person name="Brown C.T."/>
            <person name="Hug L.A."/>
            <person name="Sharon I."/>
            <person name="Castelle C.J."/>
            <person name="Probst A.J."/>
            <person name="Thomas B.C."/>
            <person name="Singh A."/>
            <person name="Wilkins M.J."/>
            <person name="Karaoz U."/>
            <person name="Brodie E.L."/>
            <person name="Williams K.H."/>
            <person name="Hubbard S.S."/>
            <person name="Banfield J.F."/>
        </authorList>
    </citation>
    <scope>NUCLEOTIDE SEQUENCE [LARGE SCALE GENOMIC DNA]</scope>
</reference>
<comment type="similarity">
    <text evidence="1">Belongs to the thymidylate kinase family.</text>
</comment>
<gene>
    <name evidence="5" type="ORF">A2127_00985</name>
</gene>
<dbReference type="InterPro" id="IPR039430">
    <property type="entry name" value="Thymidylate_kin-like_dom"/>
</dbReference>
<dbReference type="AlphaFoldDB" id="A0A1F6BRI3"/>
<dbReference type="PANTHER" id="PTHR10344:SF4">
    <property type="entry name" value="UMP-CMP KINASE 2, MITOCHONDRIAL"/>
    <property type="match status" value="1"/>
</dbReference>
<dbReference type="GO" id="GO:0006235">
    <property type="term" value="P:dTTP biosynthetic process"/>
    <property type="evidence" value="ECO:0007669"/>
    <property type="project" value="TreeGrafter"/>
</dbReference>
<feature type="domain" description="Thymidylate kinase-like" evidence="4">
    <location>
        <begin position="3"/>
        <end position="164"/>
    </location>
</feature>
<name>A0A1F6BRI3_9BACT</name>
<protein>
    <recommendedName>
        <fullName evidence="4">Thymidylate kinase-like domain-containing protein</fullName>
    </recommendedName>
</protein>
<dbReference type="EMBL" id="MFKI01000011">
    <property type="protein sequence ID" value="OGG39526.1"/>
    <property type="molecule type" value="Genomic_DNA"/>
</dbReference>
<sequence length="180" mass="20190">MALEGADGCGKTTLCLILAEYLGAIAYATPPQKYVEARGEVDKHASNEEHYRFYRDSIYDASDEICLMLQNGGKVVADRYWLSTYTYHQVMGVAVSKEEFMHIVQPTLTVILALDHETRIARMSRRGMSAGDRRVLDKQREIAEAFRTNAVELNIPFIVVDTQNLSPTRCAEIIIEALGS</sequence>
<proteinExistence type="inferred from homology"/>
<evidence type="ECO:0000256" key="3">
    <source>
        <dbReference type="ARBA" id="ARBA00022840"/>
    </source>
</evidence>
<dbReference type="GO" id="GO:0004798">
    <property type="term" value="F:dTMP kinase activity"/>
    <property type="evidence" value="ECO:0007669"/>
    <property type="project" value="TreeGrafter"/>
</dbReference>
<accession>A0A1F6BRI3</accession>
<evidence type="ECO:0000256" key="2">
    <source>
        <dbReference type="ARBA" id="ARBA00022741"/>
    </source>
</evidence>
<keyword evidence="2" id="KW-0547">Nucleotide-binding</keyword>
<dbReference type="Proteomes" id="UP000179324">
    <property type="component" value="Unassembled WGS sequence"/>
</dbReference>
<keyword evidence="3" id="KW-0067">ATP-binding</keyword>
<dbReference type="GO" id="GO:0005737">
    <property type="term" value="C:cytoplasm"/>
    <property type="evidence" value="ECO:0007669"/>
    <property type="project" value="TreeGrafter"/>
</dbReference>
<comment type="caution">
    <text evidence="5">The sequence shown here is derived from an EMBL/GenBank/DDBJ whole genome shotgun (WGS) entry which is preliminary data.</text>
</comment>
<evidence type="ECO:0000259" key="4">
    <source>
        <dbReference type="Pfam" id="PF02223"/>
    </source>
</evidence>
<dbReference type="GO" id="GO:0004550">
    <property type="term" value="F:nucleoside diphosphate kinase activity"/>
    <property type="evidence" value="ECO:0007669"/>
    <property type="project" value="TreeGrafter"/>
</dbReference>
<dbReference type="Gene3D" id="3.40.50.300">
    <property type="entry name" value="P-loop containing nucleotide triphosphate hydrolases"/>
    <property type="match status" value="1"/>
</dbReference>
<organism evidence="5 6">
    <name type="scientific">Candidatus Jorgensenbacteria bacterium GWC1_48_12</name>
    <dbReference type="NCBI Taxonomy" id="1798469"/>
    <lineage>
        <taxon>Bacteria</taxon>
        <taxon>Candidatus Joergenseniibacteriota</taxon>
    </lineage>
</organism>
<evidence type="ECO:0000313" key="6">
    <source>
        <dbReference type="Proteomes" id="UP000179324"/>
    </source>
</evidence>
<dbReference type="GO" id="GO:0006233">
    <property type="term" value="P:dTDP biosynthetic process"/>
    <property type="evidence" value="ECO:0007669"/>
    <property type="project" value="TreeGrafter"/>
</dbReference>
<dbReference type="GO" id="GO:0006227">
    <property type="term" value="P:dUDP biosynthetic process"/>
    <property type="evidence" value="ECO:0007669"/>
    <property type="project" value="TreeGrafter"/>
</dbReference>
<dbReference type="SUPFAM" id="SSF52540">
    <property type="entry name" value="P-loop containing nucleoside triphosphate hydrolases"/>
    <property type="match status" value="1"/>
</dbReference>
<dbReference type="InterPro" id="IPR027417">
    <property type="entry name" value="P-loop_NTPase"/>
</dbReference>
<dbReference type="GO" id="GO:0005524">
    <property type="term" value="F:ATP binding"/>
    <property type="evidence" value="ECO:0007669"/>
    <property type="project" value="UniProtKB-KW"/>
</dbReference>
<dbReference type="PANTHER" id="PTHR10344">
    <property type="entry name" value="THYMIDYLATE KINASE"/>
    <property type="match status" value="1"/>
</dbReference>
<evidence type="ECO:0000256" key="1">
    <source>
        <dbReference type="ARBA" id="ARBA00009776"/>
    </source>
</evidence>